<protein>
    <submittedName>
        <fullName evidence="1">Uncharacterized protein</fullName>
    </submittedName>
</protein>
<dbReference type="EMBL" id="DS231621">
    <property type="protein sequence ID" value="EDU50234.1"/>
    <property type="molecule type" value="Genomic_DNA"/>
</dbReference>
<name>B2WAK2_PYRTR</name>
<dbReference type="HOGENOM" id="CLU_2484451_0_0_1"/>
<accession>B2WAK2</accession>
<organism evidence="1 2">
    <name type="scientific">Pyrenophora tritici-repentis (strain Pt-1C-BFP)</name>
    <name type="common">Wheat tan spot fungus</name>
    <name type="synonym">Drechslera tritici-repentis</name>
    <dbReference type="NCBI Taxonomy" id="426418"/>
    <lineage>
        <taxon>Eukaryota</taxon>
        <taxon>Fungi</taxon>
        <taxon>Dikarya</taxon>
        <taxon>Ascomycota</taxon>
        <taxon>Pezizomycotina</taxon>
        <taxon>Dothideomycetes</taxon>
        <taxon>Pleosporomycetidae</taxon>
        <taxon>Pleosporales</taxon>
        <taxon>Pleosporineae</taxon>
        <taxon>Pleosporaceae</taxon>
        <taxon>Pyrenophora</taxon>
    </lineage>
</organism>
<dbReference type="Proteomes" id="UP000001471">
    <property type="component" value="Unassembled WGS sequence"/>
</dbReference>
<proteinExistence type="predicted"/>
<dbReference type="AlphaFoldDB" id="B2WAK2"/>
<evidence type="ECO:0000313" key="1">
    <source>
        <dbReference type="EMBL" id="EDU50234.1"/>
    </source>
</evidence>
<gene>
    <name evidence="1" type="ORF">PTRG_07315</name>
</gene>
<dbReference type="InParanoid" id="B2WAK2"/>
<reference evidence="2" key="1">
    <citation type="journal article" date="2013" name="G3 (Bethesda)">
        <title>Comparative genomics of a plant-pathogenic fungus, Pyrenophora tritici-repentis, reveals transduplication and the impact of repeat elements on pathogenicity and population divergence.</title>
        <authorList>
            <person name="Manning V.A."/>
            <person name="Pandelova I."/>
            <person name="Dhillon B."/>
            <person name="Wilhelm L.J."/>
            <person name="Goodwin S.B."/>
            <person name="Berlin A.M."/>
            <person name="Figueroa M."/>
            <person name="Freitag M."/>
            <person name="Hane J.K."/>
            <person name="Henrissat B."/>
            <person name="Holman W.H."/>
            <person name="Kodira C.D."/>
            <person name="Martin J."/>
            <person name="Oliver R.P."/>
            <person name="Robbertse B."/>
            <person name="Schackwitz W."/>
            <person name="Schwartz D.C."/>
            <person name="Spatafora J.W."/>
            <person name="Turgeon B.G."/>
            <person name="Yandava C."/>
            <person name="Young S."/>
            <person name="Zhou S."/>
            <person name="Zeng Q."/>
            <person name="Grigoriev I.V."/>
            <person name="Ma L.-J."/>
            <person name="Ciuffetti L.M."/>
        </authorList>
    </citation>
    <scope>NUCLEOTIDE SEQUENCE [LARGE SCALE GENOMIC DNA]</scope>
    <source>
        <strain evidence="2">Pt-1C-BFP</strain>
    </source>
</reference>
<evidence type="ECO:0000313" key="2">
    <source>
        <dbReference type="Proteomes" id="UP000001471"/>
    </source>
</evidence>
<sequence length="87" mass="9184">MCAEGIGRTGSVEAKTQYDCKQRSGAKAEASMINLGRSRSTPPSYCSDGVLPVSASIETPGWTPARITAIFGEKHGGISVEIWVRGI</sequence>